<reference evidence="7" key="1">
    <citation type="submission" date="2018-05" db="EMBL/GenBank/DDBJ databases">
        <authorList>
            <person name="Lanie J.A."/>
            <person name="Ng W.-L."/>
            <person name="Kazmierczak K.M."/>
            <person name="Andrzejewski T.M."/>
            <person name="Davidsen T.M."/>
            <person name="Wayne K.J."/>
            <person name="Tettelin H."/>
            <person name="Glass J.I."/>
            <person name="Rusch D."/>
            <person name="Podicherti R."/>
            <person name="Tsui H.-C.T."/>
            <person name="Winkler M.E."/>
        </authorList>
    </citation>
    <scope>NUCLEOTIDE SEQUENCE</scope>
</reference>
<sequence length="324" mass="33929">MGGSLLKTRVSYIVSWLLLTALIVATIGRVDWTLAIAAVAKAKPLPLILAVLLNAMILVFATAQWLLFLPEGVSVARSKMFKIMAIMSTVANSGPAGGGAAVGVHLLARQEGVGHSVGLSVLLLDQLVEGLVKVAIVLLAIVVVPIGLEYKAVSATILIGVPTLFFVLTVIAHRKSALESISERTTGFLGWMLTKLNLVAANLEALRRPKKLSLTVVLGLLQKLVAALAITCILLAFGVVTPWWGILAVLVAVNLSTVVSVTPANLGVFEGAAFLVYTSLGISSDTAVALAIVQHAAYLIPLAGIGWIISSVRPLNISRSKSEP</sequence>
<organism evidence="7">
    <name type="scientific">marine metagenome</name>
    <dbReference type="NCBI Taxonomy" id="408172"/>
    <lineage>
        <taxon>unclassified sequences</taxon>
        <taxon>metagenomes</taxon>
        <taxon>ecological metagenomes</taxon>
    </lineage>
</organism>
<evidence type="ECO:0000256" key="3">
    <source>
        <dbReference type="ARBA" id="ARBA00022692"/>
    </source>
</evidence>
<feature type="transmembrane region" description="Helical" evidence="6">
    <location>
        <begin position="47"/>
        <end position="69"/>
    </location>
</feature>
<dbReference type="AlphaFoldDB" id="A0A381NFU2"/>
<accession>A0A381NFU2</accession>
<keyword evidence="4 6" id="KW-1133">Transmembrane helix</keyword>
<keyword evidence="2" id="KW-1003">Cell membrane</keyword>
<feature type="transmembrane region" description="Helical" evidence="6">
    <location>
        <begin position="81"/>
        <end position="107"/>
    </location>
</feature>
<dbReference type="Pfam" id="PF03706">
    <property type="entry name" value="LPG_synthase_TM"/>
    <property type="match status" value="1"/>
</dbReference>
<feature type="transmembrane region" description="Helical" evidence="6">
    <location>
        <begin position="215"/>
        <end position="237"/>
    </location>
</feature>
<dbReference type="GO" id="GO:0005886">
    <property type="term" value="C:plasma membrane"/>
    <property type="evidence" value="ECO:0007669"/>
    <property type="project" value="UniProtKB-SubCell"/>
</dbReference>
<comment type="subcellular location">
    <subcellularLocation>
        <location evidence="1">Cell membrane</location>
        <topology evidence="1">Multi-pass membrane protein</topology>
    </subcellularLocation>
</comment>
<feature type="transmembrane region" description="Helical" evidence="6">
    <location>
        <begin position="298"/>
        <end position="315"/>
    </location>
</feature>
<evidence type="ECO:0000256" key="5">
    <source>
        <dbReference type="ARBA" id="ARBA00023136"/>
    </source>
</evidence>
<evidence type="ECO:0008006" key="8">
    <source>
        <dbReference type="Google" id="ProtNLM"/>
    </source>
</evidence>
<evidence type="ECO:0000256" key="1">
    <source>
        <dbReference type="ARBA" id="ARBA00004651"/>
    </source>
</evidence>
<protein>
    <recommendedName>
        <fullName evidence="8">Flippase-like domain-containing protein</fullName>
    </recommendedName>
</protein>
<evidence type="ECO:0000313" key="7">
    <source>
        <dbReference type="EMBL" id="SUZ53466.1"/>
    </source>
</evidence>
<dbReference type="EMBL" id="UINC01000333">
    <property type="protein sequence ID" value="SUZ53466.1"/>
    <property type="molecule type" value="Genomic_DNA"/>
</dbReference>
<dbReference type="PANTHER" id="PTHR39087">
    <property type="entry name" value="UPF0104 MEMBRANE PROTEIN MJ1595"/>
    <property type="match status" value="1"/>
</dbReference>
<dbReference type="PANTHER" id="PTHR39087:SF2">
    <property type="entry name" value="UPF0104 MEMBRANE PROTEIN MJ1595"/>
    <property type="match status" value="1"/>
</dbReference>
<feature type="transmembrane region" description="Helical" evidence="6">
    <location>
        <begin position="155"/>
        <end position="173"/>
    </location>
</feature>
<evidence type="ECO:0000256" key="4">
    <source>
        <dbReference type="ARBA" id="ARBA00022989"/>
    </source>
</evidence>
<keyword evidence="3 6" id="KW-0812">Transmembrane</keyword>
<evidence type="ECO:0000256" key="2">
    <source>
        <dbReference type="ARBA" id="ARBA00022475"/>
    </source>
</evidence>
<name>A0A381NFU2_9ZZZZ</name>
<feature type="transmembrane region" description="Helical" evidence="6">
    <location>
        <begin position="127"/>
        <end position="148"/>
    </location>
</feature>
<dbReference type="InterPro" id="IPR022791">
    <property type="entry name" value="L-PG_synthase/AglD"/>
</dbReference>
<evidence type="ECO:0000256" key="6">
    <source>
        <dbReference type="SAM" id="Phobius"/>
    </source>
</evidence>
<gene>
    <name evidence="7" type="ORF">METZ01_LOCUS6320</name>
</gene>
<dbReference type="NCBIfam" id="TIGR00374">
    <property type="entry name" value="flippase-like domain"/>
    <property type="match status" value="1"/>
</dbReference>
<keyword evidence="5 6" id="KW-0472">Membrane</keyword>
<proteinExistence type="predicted"/>